<feature type="binding site" description="axial binding residue" evidence="12">
    <location>
        <position position="680"/>
    </location>
    <ligand>
        <name>heme c</name>
        <dbReference type="ChEBI" id="CHEBI:61717"/>
    </ligand>
    <ligandPart>
        <name>Fe</name>
        <dbReference type="ChEBI" id="CHEBI:18248"/>
    </ligandPart>
</feature>
<comment type="cofactor">
    <cofactor evidence="11">
        <name>heme c</name>
        <dbReference type="ChEBI" id="CHEBI:61717"/>
    </cofactor>
    <text evidence="11">Binds 1 heme c group per subunit.</text>
</comment>
<dbReference type="EC" id="1.1.9.1" evidence="14"/>
<keyword evidence="15" id="KW-1185">Reference proteome</keyword>
<dbReference type="InterPro" id="IPR002372">
    <property type="entry name" value="PQQ_rpt_dom"/>
</dbReference>
<evidence type="ECO:0000256" key="8">
    <source>
        <dbReference type="ARBA" id="ARBA00023004"/>
    </source>
</evidence>
<dbReference type="GO" id="GO:0016020">
    <property type="term" value="C:membrane"/>
    <property type="evidence" value="ECO:0007669"/>
    <property type="project" value="InterPro"/>
</dbReference>
<feature type="binding site" description="covalent" evidence="11">
    <location>
        <position position="637"/>
    </location>
    <ligand>
        <name>heme c</name>
        <dbReference type="ChEBI" id="CHEBI:61717"/>
    </ligand>
</feature>
<dbReference type="PROSITE" id="PS51007">
    <property type="entry name" value="CYTC"/>
    <property type="match status" value="1"/>
</dbReference>
<feature type="active site" description="Proton acceptor" evidence="10">
    <location>
        <position position="339"/>
    </location>
</feature>
<feature type="binding site" evidence="11">
    <location>
        <position position="274"/>
    </location>
    <ligand>
        <name>pyrroloquinoline quinone</name>
        <dbReference type="ChEBI" id="CHEBI:58442"/>
    </ligand>
</feature>
<accession>A0A7W6BIX3</accession>
<dbReference type="GO" id="GO:0020037">
    <property type="term" value="F:heme binding"/>
    <property type="evidence" value="ECO:0007669"/>
    <property type="project" value="InterPro"/>
</dbReference>
<dbReference type="NCBIfam" id="TIGR03075">
    <property type="entry name" value="PQQ_enz_alc_DH"/>
    <property type="match status" value="1"/>
</dbReference>
<evidence type="ECO:0000256" key="2">
    <source>
        <dbReference type="ARBA" id="ARBA00022617"/>
    </source>
</evidence>
<evidence type="ECO:0000256" key="4">
    <source>
        <dbReference type="ARBA" id="ARBA00022729"/>
    </source>
</evidence>
<comment type="caution">
    <text evidence="14">The sequence shown here is derived from an EMBL/GenBank/DDBJ whole genome shotgun (WGS) entry which is preliminary data.</text>
</comment>
<dbReference type="InterPro" id="IPR017512">
    <property type="entry name" value="PQQ_MeOH/EtOH_DH"/>
</dbReference>
<evidence type="ECO:0000259" key="13">
    <source>
        <dbReference type="PROSITE" id="PS51007"/>
    </source>
</evidence>
<keyword evidence="4" id="KW-0732">Signal</keyword>
<evidence type="ECO:0000313" key="14">
    <source>
        <dbReference type="EMBL" id="MBB3925817.1"/>
    </source>
</evidence>
<dbReference type="AlphaFoldDB" id="A0A7W6BIX3"/>
<evidence type="ECO:0000256" key="11">
    <source>
        <dbReference type="PIRSR" id="PIRSR617512-2"/>
    </source>
</evidence>
<evidence type="ECO:0000256" key="3">
    <source>
        <dbReference type="ARBA" id="ARBA00022723"/>
    </source>
</evidence>
<feature type="binding site" evidence="12">
    <location>
        <position position="339"/>
    </location>
    <ligand>
        <name>Ca(2+)</name>
        <dbReference type="ChEBI" id="CHEBI:29108"/>
    </ligand>
</feature>
<proteinExistence type="inferred from homology"/>
<dbReference type="GO" id="GO:0009055">
    <property type="term" value="F:electron transfer activity"/>
    <property type="evidence" value="ECO:0007669"/>
    <property type="project" value="InterPro"/>
</dbReference>
<dbReference type="CDD" id="cd10279">
    <property type="entry name" value="PQQ_ADH_II"/>
    <property type="match status" value="1"/>
</dbReference>
<dbReference type="SUPFAM" id="SSF50998">
    <property type="entry name" value="Quinoprotein alcohol dehydrogenase-like"/>
    <property type="match status" value="1"/>
</dbReference>
<dbReference type="SMART" id="SM00564">
    <property type="entry name" value="PQQ"/>
    <property type="match status" value="5"/>
</dbReference>
<evidence type="ECO:0000256" key="9">
    <source>
        <dbReference type="ARBA" id="ARBA00023157"/>
    </source>
</evidence>
<comment type="cofactor">
    <cofactor evidence="12">
        <name>Ca(2+)</name>
        <dbReference type="ChEBI" id="CHEBI:29108"/>
    </cofactor>
    <text evidence="12">Binds 1 Ca(2+) ion per subunit.</text>
</comment>
<dbReference type="EMBL" id="JACIDT010000004">
    <property type="protein sequence ID" value="MBB3925817.1"/>
    <property type="molecule type" value="Genomic_DNA"/>
</dbReference>
<dbReference type="PANTHER" id="PTHR32303">
    <property type="entry name" value="QUINOPROTEIN ALCOHOL DEHYDROGENASE (CYTOCHROME C)"/>
    <property type="match status" value="1"/>
</dbReference>
<dbReference type="Pfam" id="PF01011">
    <property type="entry name" value="PQQ"/>
    <property type="match status" value="2"/>
</dbReference>
<keyword evidence="2 11" id="KW-0349">Heme</keyword>
<dbReference type="Pfam" id="PF13442">
    <property type="entry name" value="Cytochrome_CBB3"/>
    <property type="match status" value="1"/>
</dbReference>
<evidence type="ECO:0000256" key="5">
    <source>
        <dbReference type="ARBA" id="ARBA00022837"/>
    </source>
</evidence>
<feature type="binding site" evidence="11">
    <location>
        <position position="575"/>
    </location>
    <ligand>
        <name>pyrroloquinoline quinone</name>
        <dbReference type="ChEBI" id="CHEBI:58442"/>
    </ligand>
</feature>
<feature type="binding site" description="covalent" evidence="11">
    <location>
        <position position="640"/>
    </location>
    <ligand>
        <name>heme c</name>
        <dbReference type="ChEBI" id="CHEBI:61717"/>
    </ligand>
</feature>
<keyword evidence="7 14" id="KW-0560">Oxidoreductase</keyword>
<dbReference type="PROSITE" id="PS51257">
    <property type="entry name" value="PROKAR_LIPOPROTEIN"/>
    <property type="match status" value="1"/>
</dbReference>
<dbReference type="SUPFAM" id="SSF46626">
    <property type="entry name" value="Cytochrome c"/>
    <property type="match status" value="1"/>
</dbReference>
<feature type="domain" description="Cytochrome c" evidence="13">
    <location>
        <begin position="623"/>
        <end position="702"/>
    </location>
</feature>
<reference evidence="14 15" key="1">
    <citation type="submission" date="2020-08" db="EMBL/GenBank/DDBJ databases">
        <title>Genomic Encyclopedia of Type Strains, Phase IV (KMG-IV): sequencing the most valuable type-strain genomes for metagenomic binning, comparative biology and taxonomic classification.</title>
        <authorList>
            <person name="Goeker M."/>
        </authorList>
    </citation>
    <scope>NUCLEOTIDE SEQUENCE [LARGE SCALE GENOMIC DNA]</scope>
    <source>
        <strain evidence="14 15">DSM 26189</strain>
    </source>
</reference>
<dbReference type="InterPro" id="IPR011047">
    <property type="entry name" value="Quinoprotein_ADH-like_sf"/>
</dbReference>
<comment type="similarity">
    <text evidence="1">Belongs to the bacterial PQQ dehydrogenase family.</text>
</comment>
<dbReference type="GO" id="GO:0005509">
    <property type="term" value="F:calcium ion binding"/>
    <property type="evidence" value="ECO:0007669"/>
    <property type="project" value="InterPro"/>
</dbReference>
<dbReference type="Gene3D" id="1.10.760.10">
    <property type="entry name" value="Cytochrome c-like domain"/>
    <property type="match status" value="1"/>
</dbReference>
<evidence type="ECO:0000256" key="12">
    <source>
        <dbReference type="PIRSR" id="PIRSR617512-3"/>
    </source>
</evidence>
<evidence type="ECO:0000313" key="15">
    <source>
        <dbReference type="Proteomes" id="UP000571950"/>
    </source>
</evidence>
<dbReference type="Proteomes" id="UP000571950">
    <property type="component" value="Unassembled WGS sequence"/>
</dbReference>
<feature type="binding site" evidence="11">
    <location>
        <begin position="215"/>
        <end position="216"/>
    </location>
    <ligand>
        <name>pyrroloquinoline quinone</name>
        <dbReference type="ChEBI" id="CHEBI:58442"/>
    </ligand>
</feature>
<evidence type="ECO:0000256" key="6">
    <source>
        <dbReference type="ARBA" id="ARBA00022891"/>
    </source>
</evidence>
<keyword evidence="9" id="KW-1015">Disulfide bond</keyword>
<keyword evidence="5 12" id="KW-0106">Calcium</keyword>
<feature type="binding site" description="axial binding residue" evidence="12">
    <location>
        <position position="641"/>
    </location>
    <ligand>
        <name>heme c</name>
        <dbReference type="ChEBI" id="CHEBI:61717"/>
    </ligand>
    <ligandPart>
        <name>Fe</name>
        <dbReference type="ChEBI" id="CHEBI:18248"/>
    </ligandPart>
</feature>
<protein>
    <submittedName>
        <fullName evidence="14">Quinohemoprotein ethanol dehydrogenase</fullName>
        <ecNumber evidence="14">1.1.9.1</ecNumber>
    </submittedName>
</protein>
<feature type="binding site" evidence="11">
    <location>
        <position position="199"/>
    </location>
    <ligand>
        <name>pyrroloquinoline quinone</name>
        <dbReference type="ChEBI" id="CHEBI:58442"/>
    </ligand>
</feature>
<evidence type="ECO:0000256" key="1">
    <source>
        <dbReference type="ARBA" id="ARBA00008156"/>
    </source>
</evidence>
<feature type="binding site" evidence="11">
    <location>
        <position position="154"/>
    </location>
    <ligand>
        <name>pyrroloquinoline quinone</name>
        <dbReference type="ChEBI" id="CHEBI:58442"/>
    </ligand>
</feature>
<name>A0A7W6BIX3_9SPHN</name>
<dbReference type="InterPro" id="IPR009056">
    <property type="entry name" value="Cyt_c-like_dom"/>
</dbReference>
<dbReference type="RefSeq" id="WP_246343417.1">
    <property type="nucleotide sequence ID" value="NZ_BSPS01000132.1"/>
</dbReference>
<dbReference type="Gene3D" id="2.140.10.10">
    <property type="entry name" value="Quinoprotein alcohol dehydrogenase-like superfamily"/>
    <property type="match status" value="1"/>
</dbReference>
<dbReference type="GO" id="GO:0016614">
    <property type="term" value="F:oxidoreductase activity, acting on CH-OH group of donors"/>
    <property type="evidence" value="ECO:0007669"/>
    <property type="project" value="InterPro"/>
</dbReference>
<dbReference type="InterPro" id="IPR036909">
    <property type="entry name" value="Cyt_c-like_dom_sf"/>
</dbReference>
<evidence type="ECO:0000256" key="10">
    <source>
        <dbReference type="PIRSR" id="PIRSR617512-1"/>
    </source>
</evidence>
<keyword evidence="8 12" id="KW-0408">Iron</keyword>
<evidence type="ECO:0000256" key="7">
    <source>
        <dbReference type="ARBA" id="ARBA00023002"/>
    </source>
</evidence>
<gene>
    <name evidence="14" type="ORF">GGR43_001532</name>
</gene>
<comment type="cofactor">
    <cofactor evidence="11">
        <name>pyrroloquinoline quinone</name>
        <dbReference type="ChEBI" id="CHEBI:58442"/>
    </cofactor>
    <text evidence="11">Binds 1 PQQ group per subunit.</text>
</comment>
<sequence length="720" mass="77755">MREQAGMAVGKALRAAIVTMATALLVACSGGARDDGGRASATATTTAADTMLADEADGTNWPLYGRTFSADHFSPLRQIDTGTVGQLGLVWHLDLPDTGSLYTSPVVVDGVIYFAQGYSVLHAVDARTGKLLWKYDPEVWKVAGVKQRAAWGSRGIAWYDGRIYAGTIDGRLIAVDARTGKLAWETQTTEGPDDGRYITGAPWVFRGKVMIGHGGADFNPVRGYVSAYDAKSGKQVWRFHIVPGDPKKGFENKAMEMAARTWTGEWWKYGGGGTAWNAMAYDPKYNRVYIGTGNGAPWNAKVRSPGGGDNLFLASIVALDADTGDYIWHYQTNPGETWDYNSAMDIELATLAIDGKPRDVILHAPKNGFFYVIDRASGKLVSAEKFVKVNWASHIDLKTGRPVENPAARYPGPEGAVVMPGPMGGHNVQPMSFSPVTGLTYIPAQDTANFYTDAGVDRKNWKPVPGRMGYNVAISFAKPPKPLPKRETFLLAWDAVKQKPAWRVPLPVNSGGGVISTGGNLLFMGGSDGRFVAYDARDGKTLWSFDAQTGMSSEPVTYSVDGRQYVTILAGYRGIVDGSPWDYRTQPRRVLTFAIGGKAALPPAPPPAKKQFMTHPGFVLDNAKADQGEKLYSASRCTSCHGVALQAGGMAPDLRESAVPQSAEVFAQVLHDGILSQQGMPGFAELSPAELEALRHYIVRTSRKAASGVKEGPHDEELRH</sequence>
<organism evidence="14 15">
    <name type="scientific">Sphingobium jiangsuense</name>
    <dbReference type="NCBI Taxonomy" id="870476"/>
    <lineage>
        <taxon>Bacteria</taxon>
        <taxon>Pseudomonadati</taxon>
        <taxon>Pseudomonadota</taxon>
        <taxon>Alphaproteobacteria</taxon>
        <taxon>Sphingomonadales</taxon>
        <taxon>Sphingomonadaceae</taxon>
        <taxon>Sphingobium</taxon>
    </lineage>
</organism>
<keyword evidence="6 11" id="KW-0634">PQQ</keyword>
<dbReference type="InterPro" id="IPR018391">
    <property type="entry name" value="PQQ_b-propeller_rpt"/>
</dbReference>
<feature type="binding site" evidence="12">
    <location>
        <position position="294"/>
    </location>
    <ligand>
        <name>Ca(2+)</name>
        <dbReference type="ChEBI" id="CHEBI:29108"/>
    </ligand>
</feature>
<keyword evidence="3 12" id="KW-0479">Metal-binding</keyword>
<feature type="binding site" evidence="11">
    <location>
        <position position="366"/>
    </location>
    <ligand>
        <name>pyrroloquinoline quinone</name>
        <dbReference type="ChEBI" id="CHEBI:58442"/>
    </ligand>
</feature>